<dbReference type="EC" id="2.7.7.65" evidence="1"/>
<dbReference type="PANTHER" id="PTHR45138">
    <property type="entry name" value="REGULATORY COMPONENTS OF SENSORY TRANSDUCTION SYSTEM"/>
    <property type="match status" value="1"/>
</dbReference>
<dbReference type="PANTHER" id="PTHR45138:SF9">
    <property type="entry name" value="DIGUANYLATE CYCLASE DGCM-RELATED"/>
    <property type="match status" value="1"/>
</dbReference>
<dbReference type="Proteomes" id="UP001595476">
    <property type="component" value="Unassembled WGS sequence"/>
</dbReference>
<evidence type="ECO:0000313" key="6">
    <source>
        <dbReference type="EMBL" id="MFC3150851.1"/>
    </source>
</evidence>
<feature type="domain" description="GGDEF" evidence="5">
    <location>
        <begin position="290"/>
        <end position="422"/>
    </location>
</feature>
<dbReference type="CDD" id="cd01949">
    <property type="entry name" value="GGDEF"/>
    <property type="match status" value="1"/>
</dbReference>
<dbReference type="InterPro" id="IPR003660">
    <property type="entry name" value="HAMP_dom"/>
</dbReference>
<evidence type="ECO:0000259" key="4">
    <source>
        <dbReference type="PROSITE" id="PS50885"/>
    </source>
</evidence>
<evidence type="ECO:0000256" key="1">
    <source>
        <dbReference type="ARBA" id="ARBA00012528"/>
    </source>
</evidence>
<accession>A0ABV7HH32</accession>
<dbReference type="InterPro" id="IPR029787">
    <property type="entry name" value="Nucleotide_cyclase"/>
</dbReference>
<feature type="transmembrane region" description="Helical" evidence="3">
    <location>
        <begin position="7"/>
        <end position="29"/>
    </location>
</feature>
<dbReference type="InterPro" id="IPR050469">
    <property type="entry name" value="Diguanylate_Cyclase"/>
</dbReference>
<dbReference type="SMART" id="SM00267">
    <property type="entry name" value="GGDEF"/>
    <property type="match status" value="1"/>
</dbReference>
<dbReference type="InterPro" id="IPR000160">
    <property type="entry name" value="GGDEF_dom"/>
</dbReference>
<dbReference type="CDD" id="cd06225">
    <property type="entry name" value="HAMP"/>
    <property type="match status" value="1"/>
</dbReference>
<dbReference type="Pfam" id="PF00990">
    <property type="entry name" value="GGDEF"/>
    <property type="match status" value="1"/>
</dbReference>
<keyword evidence="3" id="KW-0472">Membrane</keyword>
<dbReference type="Gene3D" id="6.10.340.10">
    <property type="match status" value="1"/>
</dbReference>
<keyword evidence="3" id="KW-0812">Transmembrane</keyword>
<protein>
    <recommendedName>
        <fullName evidence="1">diguanylate cyclase</fullName>
        <ecNumber evidence="1">2.7.7.65</ecNumber>
    </recommendedName>
</protein>
<keyword evidence="3" id="KW-1133">Transmembrane helix</keyword>
<feature type="domain" description="HAMP" evidence="4">
    <location>
        <begin position="188"/>
        <end position="240"/>
    </location>
</feature>
<dbReference type="RefSeq" id="WP_386718414.1">
    <property type="nucleotide sequence ID" value="NZ_JBHRSZ010000002.1"/>
</dbReference>
<comment type="catalytic activity">
    <reaction evidence="2">
        <text>2 GTP = 3',3'-c-di-GMP + 2 diphosphate</text>
        <dbReference type="Rhea" id="RHEA:24898"/>
        <dbReference type="ChEBI" id="CHEBI:33019"/>
        <dbReference type="ChEBI" id="CHEBI:37565"/>
        <dbReference type="ChEBI" id="CHEBI:58805"/>
        <dbReference type="EC" id="2.7.7.65"/>
    </reaction>
</comment>
<dbReference type="PROSITE" id="PS50887">
    <property type="entry name" value="GGDEF"/>
    <property type="match status" value="1"/>
</dbReference>
<sequence length="434" mass="49513">MKLKTQLYMFPTGVVFITLCIFVSLYWVWKQSDAVFEREGYVAEINSLVSHLESNLLLYEENPSRDYIKRWEERHKQLTVVLHDSPSLPPEQQTLLNSIQGLNRGLNVLFERLQYLSRDPKPETHALRRHFREKLIAQLETIVEDSNQLVLLARQSLRESQLDQIYMIATMLLVGSVLLTALAVSLSIRLRNYLDLLKGGVKEMEAGNFSTKLASVGADEFAEFIREFNHMQKTLEETTISRDALQKEIDQRTYALKHIASTDPLTQVSNRRKLMEQAELEMARSLRHQEPLTVLLFDADHFKKINDTYGHAVGDQVLIHLCRLSEAEMRENDLIARYGGEEFVILLPHTDITGASELAQRIQARLKEQPFINQGEDVPITISIGIATLSLNQSFTDLLNDADGALYRAKQAGRNCVKVSETRPFVKVPGSSFS</sequence>
<keyword evidence="7" id="KW-1185">Reference proteome</keyword>
<feature type="transmembrane region" description="Helical" evidence="3">
    <location>
        <begin position="165"/>
        <end position="188"/>
    </location>
</feature>
<dbReference type="NCBIfam" id="TIGR00254">
    <property type="entry name" value="GGDEF"/>
    <property type="match status" value="1"/>
</dbReference>
<comment type="caution">
    <text evidence="6">The sequence shown here is derived from an EMBL/GenBank/DDBJ whole genome shotgun (WGS) entry which is preliminary data.</text>
</comment>
<evidence type="ECO:0000313" key="7">
    <source>
        <dbReference type="Proteomes" id="UP001595476"/>
    </source>
</evidence>
<name>A0ABV7HH32_9GAMM</name>
<proteinExistence type="predicted"/>
<reference evidence="7" key="1">
    <citation type="journal article" date="2019" name="Int. J. Syst. Evol. Microbiol.">
        <title>The Global Catalogue of Microorganisms (GCM) 10K type strain sequencing project: providing services to taxonomists for standard genome sequencing and annotation.</title>
        <authorList>
            <consortium name="The Broad Institute Genomics Platform"/>
            <consortium name="The Broad Institute Genome Sequencing Center for Infectious Disease"/>
            <person name="Wu L."/>
            <person name="Ma J."/>
        </authorList>
    </citation>
    <scope>NUCLEOTIDE SEQUENCE [LARGE SCALE GENOMIC DNA]</scope>
    <source>
        <strain evidence="7">KCTC 52438</strain>
    </source>
</reference>
<dbReference type="EMBL" id="JBHRSZ010000002">
    <property type="protein sequence ID" value="MFC3150851.1"/>
    <property type="molecule type" value="Genomic_DNA"/>
</dbReference>
<evidence type="ECO:0000259" key="5">
    <source>
        <dbReference type="PROSITE" id="PS50887"/>
    </source>
</evidence>
<evidence type="ECO:0000256" key="3">
    <source>
        <dbReference type="SAM" id="Phobius"/>
    </source>
</evidence>
<dbReference type="Gene3D" id="3.30.70.270">
    <property type="match status" value="1"/>
</dbReference>
<gene>
    <name evidence="6" type="ORF">ACFOEK_07415</name>
</gene>
<dbReference type="SUPFAM" id="SSF55073">
    <property type="entry name" value="Nucleotide cyclase"/>
    <property type="match status" value="1"/>
</dbReference>
<dbReference type="InterPro" id="IPR043128">
    <property type="entry name" value="Rev_trsase/Diguanyl_cyclase"/>
</dbReference>
<dbReference type="PROSITE" id="PS50885">
    <property type="entry name" value="HAMP"/>
    <property type="match status" value="1"/>
</dbReference>
<evidence type="ECO:0000256" key="2">
    <source>
        <dbReference type="ARBA" id="ARBA00034247"/>
    </source>
</evidence>
<organism evidence="6 7">
    <name type="scientific">Litoribrevibacter euphylliae</name>
    <dbReference type="NCBI Taxonomy" id="1834034"/>
    <lineage>
        <taxon>Bacteria</taxon>
        <taxon>Pseudomonadati</taxon>
        <taxon>Pseudomonadota</taxon>
        <taxon>Gammaproteobacteria</taxon>
        <taxon>Oceanospirillales</taxon>
        <taxon>Oceanospirillaceae</taxon>
        <taxon>Litoribrevibacter</taxon>
    </lineage>
</organism>